<accession>A0A8D9BPD3</accession>
<dbReference type="GO" id="GO:0005634">
    <property type="term" value="C:nucleus"/>
    <property type="evidence" value="ECO:0007669"/>
    <property type="project" value="TreeGrafter"/>
</dbReference>
<dbReference type="Gene3D" id="1.25.40.20">
    <property type="entry name" value="Ankyrin repeat-containing domain"/>
    <property type="match status" value="2"/>
</dbReference>
<feature type="repeat" description="ANK" evidence="1">
    <location>
        <begin position="52"/>
        <end position="84"/>
    </location>
</feature>
<keyword evidence="1" id="KW-0040">ANK repeat</keyword>
<evidence type="ECO:0000256" key="1">
    <source>
        <dbReference type="PROSITE-ProRule" id="PRU00023"/>
    </source>
</evidence>
<evidence type="ECO:0000313" key="2">
    <source>
        <dbReference type="EMBL" id="CAG6789199.1"/>
    </source>
</evidence>
<organism evidence="2">
    <name type="scientific">Cacopsylla melanoneura</name>
    <dbReference type="NCBI Taxonomy" id="428564"/>
    <lineage>
        <taxon>Eukaryota</taxon>
        <taxon>Metazoa</taxon>
        <taxon>Ecdysozoa</taxon>
        <taxon>Arthropoda</taxon>
        <taxon>Hexapoda</taxon>
        <taxon>Insecta</taxon>
        <taxon>Pterygota</taxon>
        <taxon>Neoptera</taxon>
        <taxon>Paraneoptera</taxon>
        <taxon>Hemiptera</taxon>
        <taxon>Sternorrhyncha</taxon>
        <taxon>Psylloidea</taxon>
        <taxon>Psyllidae</taxon>
        <taxon>Psyllinae</taxon>
        <taxon>Cacopsylla</taxon>
    </lineage>
</organism>
<proteinExistence type="predicted"/>
<feature type="repeat" description="ANK" evidence="1">
    <location>
        <begin position="86"/>
        <end position="118"/>
    </location>
</feature>
<dbReference type="EMBL" id="HBUF01663839">
    <property type="protein sequence ID" value="CAG6789199.1"/>
    <property type="molecule type" value="Transcribed_RNA"/>
</dbReference>
<dbReference type="SMART" id="SM00248">
    <property type="entry name" value="ANK"/>
    <property type="match status" value="4"/>
</dbReference>
<feature type="repeat" description="ANK" evidence="1">
    <location>
        <begin position="189"/>
        <end position="221"/>
    </location>
</feature>
<name>A0A8D9BPD3_9HEMI</name>
<dbReference type="PANTHER" id="PTHR24183">
    <property type="entry name" value="FIBRONECTIN TYPE 3 AND ANKYRIN REPEAT DOMAINS PROTEIN 1"/>
    <property type="match status" value="1"/>
</dbReference>
<protein>
    <submittedName>
        <fullName evidence="2">Fibronectin type 3 and ankyrin repeat domains 1 protein</fullName>
    </submittedName>
</protein>
<dbReference type="PROSITE" id="PS50297">
    <property type="entry name" value="ANK_REP_REGION"/>
    <property type="match status" value="3"/>
</dbReference>
<dbReference type="GO" id="GO:0042981">
    <property type="term" value="P:regulation of apoptotic process"/>
    <property type="evidence" value="ECO:0007669"/>
    <property type="project" value="TreeGrafter"/>
</dbReference>
<dbReference type="Pfam" id="PF12796">
    <property type="entry name" value="Ank_2"/>
    <property type="match status" value="2"/>
</dbReference>
<dbReference type="AlphaFoldDB" id="A0A8D9BPD3"/>
<dbReference type="InterPro" id="IPR036770">
    <property type="entry name" value="Ankyrin_rpt-contain_sf"/>
</dbReference>
<dbReference type="InterPro" id="IPR002110">
    <property type="entry name" value="Ankyrin_rpt"/>
</dbReference>
<dbReference type="PANTHER" id="PTHR24183:SF1">
    <property type="entry name" value="FIBRONECTIN TYPE 3 AND ANKYRIN REPEAT DOMAINS PROTEIN 1"/>
    <property type="match status" value="1"/>
</dbReference>
<reference evidence="2" key="1">
    <citation type="submission" date="2021-05" db="EMBL/GenBank/DDBJ databases">
        <authorList>
            <person name="Alioto T."/>
            <person name="Alioto T."/>
            <person name="Gomez Garrido J."/>
        </authorList>
    </citation>
    <scope>NUCLEOTIDE SEQUENCE</scope>
</reference>
<dbReference type="PROSITE" id="PS50088">
    <property type="entry name" value="ANK_REPEAT"/>
    <property type="match status" value="3"/>
</dbReference>
<dbReference type="SUPFAM" id="SSF48403">
    <property type="entry name" value="Ankyrin repeat"/>
    <property type="match status" value="1"/>
</dbReference>
<sequence>MQVLCSEEMYAHTADDFMSVTTFHRAIQYGDLNDIRKFVRERKNLIDVHGAWGETALIKASRQGKADIVDYLLKSGADVNKVSEGTDRTALMVAVIHGHLNVVEVLNEKGCDWSVRDRTRCQAVHFVCTLDSRHFDLVHYVLKQSSIQIDAQDCTGCTVLMKSVTLNAPIEIIKKILDSGANPNLKSNYGITALMTAVLNSNAEAVSLLLASGANPDDVTGDNVSTMTLAESIQCQNILEQLLEIKNNPPPPAIILHDPTD</sequence>